<evidence type="ECO:0000256" key="5">
    <source>
        <dbReference type="ARBA" id="ARBA00022692"/>
    </source>
</evidence>
<evidence type="ECO:0000256" key="4">
    <source>
        <dbReference type="ARBA" id="ARBA00022461"/>
    </source>
</evidence>
<accession>A0AA36FW89</accession>
<keyword evidence="17" id="KW-1185">Reference proteome</keyword>
<evidence type="ECO:0000256" key="12">
    <source>
        <dbReference type="ARBA" id="ARBA00023303"/>
    </source>
</evidence>
<keyword evidence="11 13" id="KW-0739">Sodium transport</keyword>
<dbReference type="AlphaFoldDB" id="A0AA36FW89"/>
<name>A0AA36FW89_9BILA</name>
<keyword evidence="4 13" id="KW-0894">Sodium channel</keyword>
<feature type="compositionally biased region" description="Polar residues" evidence="14">
    <location>
        <begin position="90"/>
        <end position="99"/>
    </location>
</feature>
<dbReference type="Pfam" id="PF00858">
    <property type="entry name" value="ASC"/>
    <property type="match status" value="1"/>
</dbReference>
<evidence type="ECO:0000313" key="17">
    <source>
        <dbReference type="Proteomes" id="UP001177023"/>
    </source>
</evidence>
<evidence type="ECO:0000256" key="13">
    <source>
        <dbReference type="RuleBase" id="RU000679"/>
    </source>
</evidence>
<dbReference type="GO" id="GO:0015280">
    <property type="term" value="F:ligand-gated sodium channel activity"/>
    <property type="evidence" value="ECO:0007669"/>
    <property type="project" value="TreeGrafter"/>
</dbReference>
<evidence type="ECO:0000313" key="16">
    <source>
        <dbReference type="EMBL" id="CAJ0564608.1"/>
    </source>
</evidence>
<evidence type="ECO:0000256" key="6">
    <source>
        <dbReference type="ARBA" id="ARBA00022989"/>
    </source>
</evidence>
<comment type="caution">
    <text evidence="16">The sequence shown here is derived from an EMBL/GenBank/DDBJ whole genome shotgun (WGS) entry which is preliminary data.</text>
</comment>
<evidence type="ECO:0000256" key="14">
    <source>
        <dbReference type="SAM" id="MobiDB-lite"/>
    </source>
</evidence>
<keyword evidence="5 13" id="KW-0812">Transmembrane</keyword>
<dbReference type="PANTHER" id="PTHR11690">
    <property type="entry name" value="AMILORIDE-SENSITIVE SODIUM CHANNEL-RELATED"/>
    <property type="match status" value="1"/>
</dbReference>
<evidence type="ECO:0000256" key="3">
    <source>
        <dbReference type="ARBA" id="ARBA00022448"/>
    </source>
</evidence>
<evidence type="ECO:0000256" key="9">
    <source>
        <dbReference type="ARBA" id="ARBA00023136"/>
    </source>
</evidence>
<keyword evidence="9 15" id="KW-0472">Membrane</keyword>
<dbReference type="Proteomes" id="UP001177023">
    <property type="component" value="Unassembled WGS sequence"/>
</dbReference>
<feature type="compositionally biased region" description="Basic and acidic residues" evidence="14">
    <location>
        <begin position="55"/>
        <end position="66"/>
    </location>
</feature>
<keyword evidence="7" id="KW-0915">Sodium</keyword>
<sequence>MESPSGSAPADDKKGGLELARGAGHRAEALRRPLPHTTSPRAQSRLISGVPALPEDNKYRQQRESKSALLGSRQPSEDSRTLRFTVNGGAPTSPNESFNTKGNWMRRLSVAPGLALREAGLSRIRVRGHLGHLQYGEILKRFERQSTFHGICHASLAPNKSGGIFWYTAFGICFLFLLVQVVFLVIKYREYKKTVDLDLKFENAPFPSITLCNLNPYKRSAIMQNPETKRR</sequence>
<dbReference type="GO" id="GO:0005886">
    <property type="term" value="C:plasma membrane"/>
    <property type="evidence" value="ECO:0007669"/>
    <property type="project" value="TreeGrafter"/>
</dbReference>
<evidence type="ECO:0000256" key="10">
    <source>
        <dbReference type="ARBA" id="ARBA00023180"/>
    </source>
</evidence>
<gene>
    <name evidence="16" type="ORF">MSPICULIGERA_LOCUS3282</name>
</gene>
<reference evidence="16" key="1">
    <citation type="submission" date="2023-06" db="EMBL/GenBank/DDBJ databases">
        <authorList>
            <person name="Delattre M."/>
        </authorList>
    </citation>
    <scope>NUCLEOTIDE SEQUENCE</scope>
    <source>
        <strain evidence="16">AF72</strain>
    </source>
</reference>
<evidence type="ECO:0000256" key="15">
    <source>
        <dbReference type="SAM" id="Phobius"/>
    </source>
</evidence>
<keyword evidence="10" id="KW-0325">Glycoprotein</keyword>
<keyword evidence="3 13" id="KW-0813">Transport</keyword>
<evidence type="ECO:0000256" key="2">
    <source>
        <dbReference type="ARBA" id="ARBA00007193"/>
    </source>
</evidence>
<evidence type="ECO:0000256" key="11">
    <source>
        <dbReference type="ARBA" id="ARBA00023201"/>
    </source>
</evidence>
<feature type="non-terminal residue" evidence="16">
    <location>
        <position position="1"/>
    </location>
</feature>
<evidence type="ECO:0000256" key="8">
    <source>
        <dbReference type="ARBA" id="ARBA00023065"/>
    </source>
</evidence>
<keyword evidence="12 13" id="KW-0407">Ion channel</keyword>
<dbReference type="InterPro" id="IPR001873">
    <property type="entry name" value="ENaC"/>
</dbReference>
<evidence type="ECO:0000256" key="1">
    <source>
        <dbReference type="ARBA" id="ARBA00004141"/>
    </source>
</evidence>
<feature type="region of interest" description="Disordered" evidence="14">
    <location>
        <begin position="1"/>
        <end position="99"/>
    </location>
</feature>
<keyword evidence="6 15" id="KW-1133">Transmembrane helix</keyword>
<feature type="compositionally biased region" description="Polar residues" evidence="14">
    <location>
        <begin position="36"/>
        <end position="46"/>
    </location>
</feature>
<keyword evidence="8 13" id="KW-0406">Ion transport</keyword>
<protein>
    <submittedName>
        <fullName evidence="16">Uncharacterized protein</fullName>
    </submittedName>
</protein>
<evidence type="ECO:0000256" key="7">
    <source>
        <dbReference type="ARBA" id="ARBA00023053"/>
    </source>
</evidence>
<comment type="subcellular location">
    <subcellularLocation>
        <location evidence="1">Membrane</location>
        <topology evidence="1">Multi-pass membrane protein</topology>
    </subcellularLocation>
</comment>
<proteinExistence type="inferred from homology"/>
<feature type="transmembrane region" description="Helical" evidence="15">
    <location>
        <begin position="164"/>
        <end position="186"/>
    </location>
</feature>
<organism evidence="16 17">
    <name type="scientific">Mesorhabditis spiculigera</name>
    <dbReference type="NCBI Taxonomy" id="96644"/>
    <lineage>
        <taxon>Eukaryota</taxon>
        <taxon>Metazoa</taxon>
        <taxon>Ecdysozoa</taxon>
        <taxon>Nematoda</taxon>
        <taxon>Chromadorea</taxon>
        <taxon>Rhabditida</taxon>
        <taxon>Rhabditina</taxon>
        <taxon>Rhabditomorpha</taxon>
        <taxon>Rhabditoidea</taxon>
        <taxon>Rhabditidae</taxon>
        <taxon>Mesorhabditinae</taxon>
        <taxon>Mesorhabditis</taxon>
    </lineage>
</organism>
<dbReference type="PANTHER" id="PTHR11690:SF279">
    <property type="entry name" value="DEGENERIN-LIKE PROTEIN UNC-105"/>
    <property type="match status" value="1"/>
</dbReference>
<comment type="similarity">
    <text evidence="2 13">Belongs to the amiloride-sensitive sodium channel (TC 1.A.6) family.</text>
</comment>
<dbReference type="EMBL" id="CATQJA010000898">
    <property type="protein sequence ID" value="CAJ0564608.1"/>
    <property type="molecule type" value="Genomic_DNA"/>
</dbReference>